<dbReference type="GO" id="GO:0006310">
    <property type="term" value="P:DNA recombination"/>
    <property type="evidence" value="ECO:0007669"/>
    <property type="project" value="UniProtKB-KW"/>
</dbReference>
<keyword evidence="1" id="KW-0233">DNA recombination</keyword>
<dbReference type="GO" id="GO:0015074">
    <property type="term" value="P:DNA integration"/>
    <property type="evidence" value="ECO:0007669"/>
    <property type="project" value="InterPro"/>
</dbReference>
<dbReference type="PROSITE" id="PS51898">
    <property type="entry name" value="TYR_RECOMBINASE"/>
    <property type="match status" value="1"/>
</dbReference>
<dbReference type="InterPro" id="IPR011010">
    <property type="entry name" value="DNA_brk_join_enz"/>
</dbReference>
<dbReference type="Gene3D" id="1.10.443.10">
    <property type="entry name" value="Intergrase catalytic core"/>
    <property type="match status" value="1"/>
</dbReference>
<dbReference type="AlphaFoldDB" id="A0AAW6TU59"/>
<dbReference type="InterPro" id="IPR013762">
    <property type="entry name" value="Integrase-like_cat_sf"/>
</dbReference>
<reference evidence="3" key="1">
    <citation type="submission" date="2023-05" db="EMBL/GenBank/DDBJ databases">
        <title>Anaerotaeda fermentans gen. nov., sp. nov., a novel anaerobic planctomycete of the new family within the order Sedimentisphaerales isolated from Taman Peninsula, Russia.</title>
        <authorList>
            <person name="Khomyakova M.A."/>
            <person name="Merkel A.Y."/>
            <person name="Slobodkin A.I."/>
        </authorList>
    </citation>
    <scope>NUCLEOTIDE SEQUENCE</scope>
    <source>
        <strain evidence="3">M17dextr</strain>
    </source>
</reference>
<organism evidence="3 4">
    <name type="scientific">Anaerobaca lacustris</name>
    <dbReference type="NCBI Taxonomy" id="3044600"/>
    <lineage>
        <taxon>Bacteria</taxon>
        <taxon>Pseudomonadati</taxon>
        <taxon>Planctomycetota</taxon>
        <taxon>Phycisphaerae</taxon>
        <taxon>Sedimentisphaerales</taxon>
        <taxon>Anaerobacaceae</taxon>
        <taxon>Anaerobaca</taxon>
    </lineage>
</organism>
<dbReference type="PANTHER" id="PTHR30349">
    <property type="entry name" value="PHAGE INTEGRASE-RELATED"/>
    <property type="match status" value="1"/>
</dbReference>
<feature type="domain" description="Tyr recombinase" evidence="2">
    <location>
        <begin position="9"/>
        <end position="188"/>
    </location>
</feature>
<accession>A0AAW6TU59</accession>
<dbReference type="RefSeq" id="WP_349244562.1">
    <property type="nucleotide sequence ID" value="NZ_JASCXX010000009.1"/>
</dbReference>
<proteinExistence type="predicted"/>
<dbReference type="Proteomes" id="UP001431776">
    <property type="component" value="Unassembled WGS sequence"/>
</dbReference>
<dbReference type="GO" id="GO:0003677">
    <property type="term" value="F:DNA binding"/>
    <property type="evidence" value="ECO:0007669"/>
    <property type="project" value="InterPro"/>
</dbReference>
<evidence type="ECO:0000259" key="2">
    <source>
        <dbReference type="PROSITE" id="PS51898"/>
    </source>
</evidence>
<dbReference type="SUPFAM" id="SSF56349">
    <property type="entry name" value="DNA breaking-rejoining enzymes"/>
    <property type="match status" value="1"/>
</dbReference>
<keyword evidence="4" id="KW-1185">Reference proteome</keyword>
<evidence type="ECO:0000313" key="4">
    <source>
        <dbReference type="Proteomes" id="UP001431776"/>
    </source>
</evidence>
<name>A0AAW6TU59_9BACT</name>
<gene>
    <name evidence="3" type="ORF">QJ522_08860</name>
</gene>
<dbReference type="EMBL" id="JASCXX010000009">
    <property type="protein sequence ID" value="MDI6449153.1"/>
    <property type="molecule type" value="Genomic_DNA"/>
</dbReference>
<dbReference type="InterPro" id="IPR002104">
    <property type="entry name" value="Integrase_catalytic"/>
</dbReference>
<dbReference type="Pfam" id="PF00589">
    <property type="entry name" value="Phage_integrase"/>
    <property type="match status" value="1"/>
</dbReference>
<comment type="caution">
    <text evidence="3">The sequence shown here is derived from an EMBL/GenBank/DDBJ whole genome shotgun (WGS) entry which is preliminary data.</text>
</comment>
<evidence type="ECO:0000313" key="3">
    <source>
        <dbReference type="EMBL" id="MDI6449153.1"/>
    </source>
</evidence>
<sequence length="235" mass="26972">MRRAQESAPLITWLTQEQICEQLVFLRDSPTLKAMVATFIYAGLRREEGLWLTVDDVDLDKRLIYVRAKLINGKHWQPKTKRNRVVPISGALHEILAAYLPQRTEPWFFPSTRGRRWDADNFSQGLREINRSHGLSWSCLDFRHTFGSHLAQKGESLYKIAELMGNSPEICRRHYAALMPEKMHDVVEFSPGRSPTADKTEVILKQILEKLDQKEPVPVGPKLRLIRTAGDEAAS</sequence>
<evidence type="ECO:0000256" key="1">
    <source>
        <dbReference type="ARBA" id="ARBA00023172"/>
    </source>
</evidence>
<protein>
    <submittedName>
        <fullName evidence="3">Tyrosine-type recombinase/integrase</fullName>
    </submittedName>
</protein>
<dbReference type="InterPro" id="IPR050090">
    <property type="entry name" value="Tyrosine_recombinase_XerCD"/>
</dbReference>